<reference evidence="1 2" key="1">
    <citation type="submission" date="2018-06" db="EMBL/GenBank/DDBJ databases">
        <title>Comparative genomics reveals the genomic features of Rhizophagus irregularis, R. cerebriforme, R. diaphanum and Gigaspora rosea, and their symbiotic lifestyle signature.</title>
        <authorList>
            <person name="Morin E."/>
            <person name="San Clemente H."/>
            <person name="Chen E.C.H."/>
            <person name="De La Providencia I."/>
            <person name="Hainaut M."/>
            <person name="Kuo A."/>
            <person name="Kohler A."/>
            <person name="Murat C."/>
            <person name="Tang N."/>
            <person name="Roy S."/>
            <person name="Loubradou J."/>
            <person name="Henrissat B."/>
            <person name="Grigoriev I.V."/>
            <person name="Corradi N."/>
            <person name="Roux C."/>
            <person name="Martin F.M."/>
        </authorList>
    </citation>
    <scope>NUCLEOTIDE SEQUENCE [LARGE SCALE GENOMIC DNA]</scope>
    <source>
        <strain evidence="1 2">DAOM 227022</strain>
    </source>
</reference>
<evidence type="ECO:0000313" key="2">
    <source>
        <dbReference type="Proteomes" id="UP000265703"/>
    </source>
</evidence>
<accession>A0A397SZC9</accession>
<sequence>MSQKILLDRTESSNRLHVLALDRKTQSYLSIRISSPEEIIKRYCKGILNAYMLFMIDFQTAFKAAKKSNKKFRNKTISFKNPLLFWGTSPNEVRDEYSRIFDKYKKLKPKGRDFIPFCPQENASKNYNKTEFENLEGQDSLPNNTDNVISQPKAIENFEVTLGQDNSSSNFLQSEPIQYSSGNTDNIVDTQENFHLSMHNLPNNTHNLIFQQAIQFENFTLDQNNYINNFTPQSQAIQYPSSENVYLAEDNGNLFYSETTLDQNNYTNDFILQPEIYSSVDFKNGNLLRLGKEDFIYFLCSRYTNLC</sequence>
<proteinExistence type="predicted"/>
<evidence type="ECO:0000313" key="1">
    <source>
        <dbReference type="EMBL" id="RIA88144.1"/>
    </source>
</evidence>
<dbReference type="AlphaFoldDB" id="A0A397SZC9"/>
<protein>
    <submittedName>
        <fullName evidence="1">Uncharacterized protein</fullName>
    </submittedName>
</protein>
<organism evidence="1 2">
    <name type="scientific">Glomus cerebriforme</name>
    <dbReference type="NCBI Taxonomy" id="658196"/>
    <lineage>
        <taxon>Eukaryota</taxon>
        <taxon>Fungi</taxon>
        <taxon>Fungi incertae sedis</taxon>
        <taxon>Mucoromycota</taxon>
        <taxon>Glomeromycotina</taxon>
        <taxon>Glomeromycetes</taxon>
        <taxon>Glomerales</taxon>
        <taxon>Glomeraceae</taxon>
        <taxon>Glomus</taxon>
    </lineage>
</organism>
<name>A0A397SZC9_9GLOM</name>
<keyword evidence="2" id="KW-1185">Reference proteome</keyword>
<dbReference type="Proteomes" id="UP000265703">
    <property type="component" value="Unassembled WGS sequence"/>
</dbReference>
<gene>
    <name evidence="1" type="ORF">C1645_256350</name>
</gene>
<dbReference type="EMBL" id="QKYT01000277">
    <property type="protein sequence ID" value="RIA88144.1"/>
    <property type="molecule type" value="Genomic_DNA"/>
</dbReference>
<comment type="caution">
    <text evidence="1">The sequence shown here is derived from an EMBL/GenBank/DDBJ whole genome shotgun (WGS) entry which is preliminary data.</text>
</comment>
<dbReference type="OrthoDB" id="2330679at2759"/>